<proteinExistence type="predicted"/>
<sequence length="362" mass="39786">MDWDIPLSTPSPRFTAEFPQDIVLDIHQQFSSPSPDPEAGECSGINGASDSYSHDLELRPIASGLSFTTAFNCEHRYSLRARDKECATVVMRSRSHNPDMPPTYYMGDEISGYVALPLANLSSITRVEVVMLEFAAGSSEPLAETRRSLVPEELDSTSIKSKGHIEWPFTMTPMREAVSDNASSSDSSSSSPARRFSNFSIATRSSRNSQTDACQITVTAHRRGLQPKAVLVQRLTFITSSEAKSPTSPLGFFGHDPMLRPPKSLAPIVERRMQELHPVVIKGLLFRTDPVEVHCQLGIAVPLVYAVGESIPLSMTLTTPDRPAVDLLAVSQAIDVRLFKTMAFGKNAHEVAPSHRATYKRK</sequence>
<organism evidence="1 2">
    <name type="scientific">Hericium alpestre</name>
    <dbReference type="NCBI Taxonomy" id="135208"/>
    <lineage>
        <taxon>Eukaryota</taxon>
        <taxon>Fungi</taxon>
        <taxon>Dikarya</taxon>
        <taxon>Basidiomycota</taxon>
        <taxon>Agaricomycotina</taxon>
        <taxon>Agaricomycetes</taxon>
        <taxon>Russulales</taxon>
        <taxon>Hericiaceae</taxon>
        <taxon>Hericium</taxon>
    </lineage>
</organism>
<protein>
    <recommendedName>
        <fullName evidence="3">Arrestin-like N-terminal domain-containing protein</fullName>
    </recommendedName>
</protein>
<comment type="caution">
    <text evidence="1">The sequence shown here is derived from an EMBL/GenBank/DDBJ whole genome shotgun (WGS) entry which is preliminary data.</text>
</comment>
<name>A0A4Y9ZG85_9AGAM</name>
<dbReference type="Proteomes" id="UP000298061">
    <property type="component" value="Unassembled WGS sequence"/>
</dbReference>
<dbReference type="AlphaFoldDB" id="A0A4Y9ZG85"/>
<dbReference type="STRING" id="135208.A0A4Y9ZG85"/>
<evidence type="ECO:0008006" key="3">
    <source>
        <dbReference type="Google" id="ProtNLM"/>
    </source>
</evidence>
<gene>
    <name evidence="1" type="ORF">EWM64_g10235</name>
</gene>
<evidence type="ECO:0000313" key="1">
    <source>
        <dbReference type="EMBL" id="TFY73776.1"/>
    </source>
</evidence>
<feature type="non-terminal residue" evidence="1">
    <location>
        <position position="362"/>
    </location>
</feature>
<keyword evidence="2" id="KW-1185">Reference proteome</keyword>
<dbReference type="OrthoDB" id="3162660at2759"/>
<accession>A0A4Y9ZG85</accession>
<dbReference type="EMBL" id="SFCI01002559">
    <property type="protein sequence ID" value="TFY73776.1"/>
    <property type="molecule type" value="Genomic_DNA"/>
</dbReference>
<reference evidence="1 2" key="1">
    <citation type="submission" date="2019-02" db="EMBL/GenBank/DDBJ databases">
        <title>Genome sequencing of the rare red list fungi Hericium alpestre (H. flagellum).</title>
        <authorList>
            <person name="Buettner E."/>
            <person name="Kellner H."/>
        </authorList>
    </citation>
    <scope>NUCLEOTIDE SEQUENCE [LARGE SCALE GENOMIC DNA]</scope>
    <source>
        <strain evidence="1 2">DSM 108284</strain>
    </source>
</reference>
<evidence type="ECO:0000313" key="2">
    <source>
        <dbReference type="Proteomes" id="UP000298061"/>
    </source>
</evidence>